<evidence type="ECO:0000256" key="2">
    <source>
        <dbReference type="SAM" id="MobiDB-lite"/>
    </source>
</evidence>
<keyword evidence="1" id="KW-0175">Coiled coil</keyword>
<comment type="caution">
    <text evidence="3">The sequence shown here is derived from an EMBL/GenBank/DDBJ whole genome shotgun (WGS) entry which is preliminary data.</text>
</comment>
<reference evidence="3" key="1">
    <citation type="submission" date="2022-10" db="EMBL/GenBank/DDBJ databases">
        <title>Tapping the CABI collections for fungal endophytes: first genome assemblies for Collariella, Neodidymelliopsis, Ascochyta clinopodiicola, Didymella pomorum, Didymosphaeria variabile, Neocosmospora piperis and Neocucurbitaria cava.</title>
        <authorList>
            <person name="Hill R."/>
        </authorList>
    </citation>
    <scope>NUCLEOTIDE SEQUENCE</scope>
    <source>
        <strain evidence="3">IMI 355082</strain>
    </source>
</reference>
<sequence length="675" mass="74086">MATVVQAVPQRGPMSSNSAADFVKIHGQEALGEKFMLVEGTTYDVELDKFMPTAELTNENHYETSAKTLENFKKTLETFKKTLRSNRVGEKLDVELKDQYGFEDVMDIATRLKESHEGNGSVSTCMTKIKAAFRYIGKRKGVLANLAKFAPNDSYGVVLCGGFTVILGAIDRADTLREELYAVIAEIPLKMHNVNDMLELHKKGTAKLHKCADAVFVAMFSLLTAVINRLSKGITRKLSGLILNGKEYGKDVKEAKKELDSKLEEFNEEAQVCVQRRLARMEDAVQNMGIAMHKIGSSVIEVKEISVEQNAKLEAQTQQTALAQNALYYLCGASDLFDPKSGTLNVAQAHLKGLLTAPHPTHGPQLARSGLASQNTVKYGQKWLKTAEVSGRDHMTDMNECLQGAHEFNGDDKAQIMSAIQSSEVLAWVQDPRSCLLIIEPESSPEQVVNPVAFLSVLITLEIQNSGGTPIVLAVFCGLRAEQSTEESVSGPLGIVTQLNAQLIKIVLDNDLAVDLSFLKRTNFKRAHEVTKDAFRLFKKLLELVLRAGHTDDTIYLVLDGLSSIPGDEEDVHTMVSNILSIGEDVCQEAGIDLKVLISDPIQEVLEDDDLAIDKKLVLSMVGPVTELEVVDPEDLQQDASLAVGLGFRSKRDERRRTTSDSSDDSDSDSDSVSE</sequence>
<dbReference type="Proteomes" id="UP001140453">
    <property type="component" value="Unassembled WGS sequence"/>
</dbReference>
<organism evidence="3 4">
    <name type="scientific">Gnomoniopsis smithogilvyi</name>
    <dbReference type="NCBI Taxonomy" id="1191159"/>
    <lineage>
        <taxon>Eukaryota</taxon>
        <taxon>Fungi</taxon>
        <taxon>Dikarya</taxon>
        <taxon>Ascomycota</taxon>
        <taxon>Pezizomycotina</taxon>
        <taxon>Sordariomycetes</taxon>
        <taxon>Sordariomycetidae</taxon>
        <taxon>Diaporthales</taxon>
        <taxon>Gnomoniaceae</taxon>
        <taxon>Gnomoniopsis</taxon>
    </lineage>
</organism>
<dbReference type="PANTHER" id="PTHR40619">
    <property type="entry name" value="FUNGAL STAND N-TERMINAL GOODBYE DOMAIN-CONTAINING PROTEIN"/>
    <property type="match status" value="1"/>
</dbReference>
<dbReference type="PANTHER" id="PTHR40619:SF3">
    <property type="entry name" value="FUNGAL STAND N-TERMINAL GOODBYE DOMAIN-CONTAINING PROTEIN"/>
    <property type="match status" value="1"/>
</dbReference>
<feature type="coiled-coil region" evidence="1">
    <location>
        <begin position="249"/>
        <end position="276"/>
    </location>
</feature>
<accession>A0A9W8YLL2</accession>
<evidence type="ECO:0000256" key="1">
    <source>
        <dbReference type="SAM" id="Coils"/>
    </source>
</evidence>
<dbReference type="AlphaFoldDB" id="A0A9W8YLL2"/>
<feature type="compositionally biased region" description="Acidic residues" evidence="2">
    <location>
        <begin position="662"/>
        <end position="675"/>
    </location>
</feature>
<gene>
    <name evidence="3" type="ORF">N0V93_008234</name>
</gene>
<keyword evidence="4" id="KW-1185">Reference proteome</keyword>
<protein>
    <submittedName>
        <fullName evidence="3">Uncharacterized protein</fullName>
    </submittedName>
</protein>
<dbReference type="EMBL" id="JAPEVB010000005">
    <property type="protein sequence ID" value="KAJ4387637.1"/>
    <property type="molecule type" value="Genomic_DNA"/>
</dbReference>
<proteinExistence type="predicted"/>
<name>A0A9W8YLL2_9PEZI</name>
<evidence type="ECO:0000313" key="3">
    <source>
        <dbReference type="EMBL" id="KAJ4387637.1"/>
    </source>
</evidence>
<feature type="region of interest" description="Disordered" evidence="2">
    <location>
        <begin position="651"/>
        <end position="675"/>
    </location>
</feature>
<dbReference type="OrthoDB" id="5419927at2759"/>
<evidence type="ECO:0000313" key="4">
    <source>
        <dbReference type="Proteomes" id="UP001140453"/>
    </source>
</evidence>